<dbReference type="RefSeq" id="WP_131239245.1">
    <property type="nucleotide sequence ID" value="NZ_SJTH01000078.1"/>
</dbReference>
<proteinExistence type="predicted"/>
<dbReference type="Proteomes" id="UP000293846">
    <property type="component" value="Unassembled WGS sequence"/>
</dbReference>
<dbReference type="GO" id="GO:0015833">
    <property type="term" value="P:peptide transport"/>
    <property type="evidence" value="ECO:0007669"/>
    <property type="project" value="TreeGrafter"/>
</dbReference>
<name>A0A4R1AP56_9BACI</name>
<evidence type="ECO:0000256" key="1">
    <source>
        <dbReference type="ARBA" id="ARBA00023125"/>
    </source>
</evidence>
<evidence type="ECO:0000313" key="4">
    <source>
        <dbReference type="EMBL" id="TCJ01157.1"/>
    </source>
</evidence>
<keyword evidence="5" id="KW-1185">Reference proteome</keyword>
<evidence type="ECO:0008006" key="6">
    <source>
        <dbReference type="Google" id="ProtNLM"/>
    </source>
</evidence>
<dbReference type="SUPFAM" id="SSF53850">
    <property type="entry name" value="Periplasmic binding protein-like II"/>
    <property type="match status" value="1"/>
</dbReference>
<evidence type="ECO:0000313" key="5">
    <source>
        <dbReference type="Proteomes" id="UP000293846"/>
    </source>
</evidence>
<gene>
    <name evidence="4" type="ORF">E0Y62_25455</name>
</gene>
<keyword evidence="1" id="KW-0238">DNA-binding</keyword>
<dbReference type="InterPro" id="IPR000914">
    <property type="entry name" value="SBP_5_dom"/>
</dbReference>
<evidence type="ECO:0000259" key="2">
    <source>
        <dbReference type="Pfam" id="PF00496"/>
    </source>
</evidence>
<dbReference type="Pfam" id="PF12793">
    <property type="entry name" value="SgrR_N"/>
    <property type="match status" value="1"/>
</dbReference>
<dbReference type="GO" id="GO:0003677">
    <property type="term" value="F:DNA binding"/>
    <property type="evidence" value="ECO:0007669"/>
    <property type="project" value="UniProtKB-KW"/>
</dbReference>
<organism evidence="4 5">
    <name type="scientific">Cytobacillus praedii</name>
    <dbReference type="NCBI Taxonomy" id="1742358"/>
    <lineage>
        <taxon>Bacteria</taxon>
        <taxon>Bacillati</taxon>
        <taxon>Bacillota</taxon>
        <taxon>Bacilli</taxon>
        <taxon>Bacillales</taxon>
        <taxon>Bacillaceae</taxon>
        <taxon>Cytobacillus</taxon>
    </lineage>
</organism>
<protein>
    <recommendedName>
        <fullName evidence="6">ABC transporter substrate-binding protein</fullName>
    </recommendedName>
</protein>
<dbReference type="EMBL" id="SJTH01000078">
    <property type="protein sequence ID" value="TCJ01157.1"/>
    <property type="molecule type" value="Genomic_DNA"/>
</dbReference>
<comment type="caution">
    <text evidence="4">The sequence shown here is derived from an EMBL/GenBank/DDBJ whole genome shotgun (WGS) entry which is preliminary data.</text>
</comment>
<dbReference type="PANTHER" id="PTHR30290">
    <property type="entry name" value="PERIPLASMIC BINDING COMPONENT OF ABC TRANSPORTER"/>
    <property type="match status" value="1"/>
</dbReference>
<dbReference type="InterPro" id="IPR025370">
    <property type="entry name" value="SgrR_HTH_N"/>
</dbReference>
<feature type="domain" description="Transcriptional regulator SgrR N-terminal HTH" evidence="3">
    <location>
        <begin position="9"/>
        <end position="81"/>
    </location>
</feature>
<accession>A0A4R1AP56</accession>
<feature type="domain" description="Solute-binding protein family 5" evidence="2">
    <location>
        <begin position="169"/>
        <end position="320"/>
    </location>
</feature>
<dbReference type="Pfam" id="PF00496">
    <property type="entry name" value="SBP_bac_5"/>
    <property type="match status" value="1"/>
</dbReference>
<sequence length="503" mass="58479">MKNLQIDEKLIALWGLKINNFKLQDLSKHFQLSEKQIKRILKKWEEQGFITYKPGSGRGNESSIKWLINLENILIAQMKQSFSLRDFRLLHLLPSNGFSNPFYSQVSNLVTTNLFGSKSVSEEILTFPIFSSKLELHPQRFNDAESGFVIGHVYSRLIKFDENNQFTGDLVHHWLVSDPNVFQFYLRKSLKWHDGTTVELDEIVKCLLIGFNFEKLKEFKPNLISISKLNNSIIEIQYLGEEEELLYVLARIEMSIFRDSEAGLMGCGPYTIEQLNVSDMMLQANDSYHLERAIIDNVHLVQIPSHLNRKSLLNGKEMDYQVVSEYAGIFSAYIRTTELLKTNKAMMHLIREAFCYFSRTISEIDHLKLPIYSSIISENANTEVFLQKPITIKYCVNKKVFVDYLVEVMHLFKVNVHVVHVPVTEAVTFDDLFIETDIVIKGDIVYPLRGYEKFSNKCEESNVKFEVLELYHSYREVIYPKLLKVSKNKIFGYPLLSECWVSI</sequence>
<dbReference type="Gene3D" id="3.40.190.10">
    <property type="entry name" value="Periplasmic binding protein-like II"/>
    <property type="match status" value="1"/>
</dbReference>
<evidence type="ECO:0000259" key="3">
    <source>
        <dbReference type="Pfam" id="PF12793"/>
    </source>
</evidence>
<dbReference type="PANTHER" id="PTHR30290:SF72">
    <property type="entry name" value="HTH-TYPE TRANSCRIPTIONAL REGULATOR SGRR"/>
    <property type="match status" value="1"/>
</dbReference>
<dbReference type="AlphaFoldDB" id="A0A4R1AP56"/>
<dbReference type="InterPro" id="IPR039424">
    <property type="entry name" value="SBP_5"/>
</dbReference>
<dbReference type="GO" id="GO:1904680">
    <property type="term" value="F:peptide transmembrane transporter activity"/>
    <property type="evidence" value="ECO:0007669"/>
    <property type="project" value="TreeGrafter"/>
</dbReference>
<dbReference type="OrthoDB" id="5894719at2"/>
<reference evidence="4 5" key="1">
    <citation type="submission" date="2019-03" db="EMBL/GenBank/DDBJ databases">
        <authorList>
            <person name="Jensen L."/>
            <person name="Storgaard J."/>
            <person name="Sulaj E."/>
            <person name="Schramm A."/>
            <person name="Marshall I.P.G."/>
        </authorList>
    </citation>
    <scope>NUCLEOTIDE SEQUENCE [LARGE SCALE GENOMIC DNA]</scope>
    <source>
        <strain evidence="4 5">2017H2G3</strain>
    </source>
</reference>
<dbReference type="STRING" id="1742358.GCA_001439605_01220"/>